<evidence type="ECO:0000259" key="1">
    <source>
        <dbReference type="Pfam" id="PF13810"/>
    </source>
</evidence>
<dbReference type="Pfam" id="PF13810">
    <property type="entry name" value="DUF4185"/>
    <property type="match status" value="1"/>
</dbReference>
<reference evidence="2 3" key="1">
    <citation type="journal article" date="2016" name="Int. J. Syst. Evol. Microbiol.">
        <title>Panacibacter ginsenosidivorans gen. nov., sp. nov., with ginsenoside converting activity isolated from soil of a ginseng field.</title>
        <authorList>
            <person name="Siddiqi M.Z."/>
            <person name="Muhammad Shafi S."/>
            <person name="Choi K.D."/>
            <person name="Im W.T."/>
        </authorList>
    </citation>
    <scope>NUCLEOTIDE SEQUENCE [LARGE SCALE GENOMIC DNA]</scope>
    <source>
        <strain evidence="2 3">Gsoil1550</strain>
    </source>
</reference>
<dbReference type="PROSITE" id="PS51257">
    <property type="entry name" value="PROKAR_LIPOPROTEIN"/>
    <property type="match status" value="1"/>
</dbReference>
<proteinExistence type="predicted"/>
<feature type="domain" description="DUF4185" evidence="1">
    <location>
        <begin position="241"/>
        <end position="342"/>
    </location>
</feature>
<keyword evidence="3" id="KW-1185">Reference proteome</keyword>
<dbReference type="KEGG" id="pgin:FRZ67_04895"/>
<dbReference type="AlphaFoldDB" id="A0A5B8V8H0"/>
<dbReference type="RefSeq" id="WP_147188468.1">
    <property type="nucleotide sequence ID" value="NZ_CP042435.1"/>
</dbReference>
<dbReference type="EMBL" id="CP042435">
    <property type="protein sequence ID" value="QEC66668.1"/>
    <property type="molecule type" value="Genomic_DNA"/>
</dbReference>
<name>A0A5B8V8H0_9BACT</name>
<protein>
    <submittedName>
        <fullName evidence="2">DUF4185 domain-containing protein</fullName>
    </submittedName>
</protein>
<sequence length="409" mass="45839">MNKKLSIEKNFINALVTLATITFCACNNQATKENPITDNLDSLHFTVETAPEWDALFKRQHGWFGGDGIFSIPLNGKENVYADDSSKTLILFSDTVIGDIINDSLQNNFSFVRNSVAILKGKDPVDSNIHFYWAEERQRPATMFVPKIAGVMPTDAYWNGDGFVNTATDSSINFFAFLIRQTKYGLGFAEAANAMIKIDKTSKPPYSNYKQTQTPFFLKPSVDTAYDYGSYGSGILVNTKAAGVPDPDGYVYVYGMQGQKKNVLVARVLPVEFDQFDKWKFYDGKEWNADIDKSAAITDSASNELSVSPLPDGRYAMIFQVNGISPYVGLRLGKTPYGPFGKVIKIWNCDDVLKTSKNFITYNAKAHPSLSKPGELLISYNVNSTDFFNDIRIYPNLYRPRFIRLKLLP</sequence>
<dbReference type="InterPro" id="IPR025442">
    <property type="entry name" value="DUF4185"/>
</dbReference>
<organism evidence="2 3">
    <name type="scientific">Panacibacter ginsenosidivorans</name>
    <dbReference type="NCBI Taxonomy" id="1813871"/>
    <lineage>
        <taxon>Bacteria</taxon>
        <taxon>Pseudomonadati</taxon>
        <taxon>Bacteroidota</taxon>
        <taxon>Chitinophagia</taxon>
        <taxon>Chitinophagales</taxon>
        <taxon>Chitinophagaceae</taxon>
        <taxon>Panacibacter</taxon>
    </lineage>
</organism>
<gene>
    <name evidence="2" type="ORF">FRZ67_04895</name>
</gene>
<dbReference type="OrthoDB" id="9765957at2"/>
<dbReference type="Proteomes" id="UP000321533">
    <property type="component" value="Chromosome"/>
</dbReference>
<evidence type="ECO:0000313" key="2">
    <source>
        <dbReference type="EMBL" id="QEC66668.1"/>
    </source>
</evidence>
<evidence type="ECO:0000313" key="3">
    <source>
        <dbReference type="Proteomes" id="UP000321533"/>
    </source>
</evidence>
<accession>A0A5B8V8H0</accession>